<comment type="caution">
    <text evidence="1">The sequence shown here is derived from an EMBL/GenBank/DDBJ whole genome shotgun (WGS) entry which is preliminary data.</text>
</comment>
<accession>A0A3M7QDK7</accession>
<evidence type="ECO:0000313" key="1">
    <source>
        <dbReference type="EMBL" id="RNA09038.1"/>
    </source>
</evidence>
<evidence type="ECO:0000313" key="2">
    <source>
        <dbReference type="Proteomes" id="UP000276133"/>
    </source>
</evidence>
<reference evidence="1 2" key="1">
    <citation type="journal article" date="2018" name="Sci. Rep.">
        <title>Genomic signatures of local adaptation to the degree of environmental predictability in rotifers.</title>
        <authorList>
            <person name="Franch-Gras L."/>
            <person name="Hahn C."/>
            <person name="Garcia-Roger E.M."/>
            <person name="Carmona M.J."/>
            <person name="Serra M."/>
            <person name="Gomez A."/>
        </authorList>
    </citation>
    <scope>NUCLEOTIDE SEQUENCE [LARGE SCALE GENOMIC DNA]</scope>
    <source>
        <strain evidence="1">HYR1</strain>
    </source>
</reference>
<dbReference type="AlphaFoldDB" id="A0A3M7QDK7"/>
<organism evidence="1 2">
    <name type="scientific">Brachionus plicatilis</name>
    <name type="common">Marine rotifer</name>
    <name type="synonym">Brachionus muelleri</name>
    <dbReference type="NCBI Taxonomy" id="10195"/>
    <lineage>
        <taxon>Eukaryota</taxon>
        <taxon>Metazoa</taxon>
        <taxon>Spiralia</taxon>
        <taxon>Gnathifera</taxon>
        <taxon>Rotifera</taxon>
        <taxon>Eurotatoria</taxon>
        <taxon>Monogononta</taxon>
        <taxon>Pseudotrocha</taxon>
        <taxon>Ploima</taxon>
        <taxon>Brachionidae</taxon>
        <taxon>Brachionus</taxon>
    </lineage>
</organism>
<gene>
    <name evidence="1" type="ORF">BpHYR1_039689</name>
</gene>
<sequence>MKHSFKIFNSEFFEKSIGYKVTKLKCTCFQMNMITLSPSIFSVSGNIKFKTVLLGPSSFLNKGTRDSISPFLSSPLKIKSSQYLEFSEFRLDFHLRPTLSEILKTFGEVMVPWLPPDLSSLLWMVVNIHLKNGTWH</sequence>
<dbReference type="Proteomes" id="UP000276133">
    <property type="component" value="Unassembled WGS sequence"/>
</dbReference>
<name>A0A3M7QDK7_BRAPC</name>
<protein>
    <submittedName>
        <fullName evidence="1">Uncharacterized protein</fullName>
    </submittedName>
</protein>
<keyword evidence="2" id="KW-1185">Reference proteome</keyword>
<proteinExistence type="predicted"/>
<dbReference type="EMBL" id="REGN01006561">
    <property type="protein sequence ID" value="RNA09038.1"/>
    <property type="molecule type" value="Genomic_DNA"/>
</dbReference>